<proteinExistence type="predicted"/>
<dbReference type="SUPFAM" id="SSF55455">
    <property type="entry name" value="SRF-like"/>
    <property type="match status" value="1"/>
</dbReference>
<dbReference type="InterPro" id="IPR033897">
    <property type="entry name" value="SRF-like_MADS-box"/>
</dbReference>
<feature type="region of interest" description="Disordered" evidence="6">
    <location>
        <begin position="1"/>
        <end position="54"/>
    </location>
</feature>
<dbReference type="Proteomes" id="UP001172155">
    <property type="component" value="Unassembled WGS sequence"/>
</dbReference>
<keyword evidence="4" id="KW-0804">Transcription</keyword>
<dbReference type="PROSITE" id="PS50066">
    <property type="entry name" value="MADS_BOX_2"/>
    <property type="match status" value="1"/>
</dbReference>
<dbReference type="InterPro" id="IPR002100">
    <property type="entry name" value="TF_MADSbox"/>
</dbReference>
<dbReference type="InterPro" id="IPR050142">
    <property type="entry name" value="MADS-box/MEF2_TF"/>
</dbReference>
<evidence type="ECO:0000256" key="1">
    <source>
        <dbReference type="ARBA" id="ARBA00004123"/>
    </source>
</evidence>
<evidence type="ECO:0000256" key="3">
    <source>
        <dbReference type="ARBA" id="ARBA00023125"/>
    </source>
</evidence>
<dbReference type="PRINTS" id="PR00404">
    <property type="entry name" value="MADSDOMAIN"/>
</dbReference>
<dbReference type="InterPro" id="IPR036879">
    <property type="entry name" value="TF_MADSbox_sf"/>
</dbReference>
<dbReference type="EMBL" id="JAUKUD010000003">
    <property type="protein sequence ID" value="KAK0749483.1"/>
    <property type="molecule type" value="Genomic_DNA"/>
</dbReference>
<dbReference type="SMART" id="SM00432">
    <property type="entry name" value="MADS"/>
    <property type="match status" value="1"/>
</dbReference>
<name>A0AA40F1I8_9PEZI</name>
<keyword evidence="5" id="KW-0539">Nucleus</keyword>
<feature type="compositionally biased region" description="Acidic residues" evidence="6">
    <location>
        <begin position="143"/>
        <end position="153"/>
    </location>
</feature>
<evidence type="ECO:0000313" key="8">
    <source>
        <dbReference type="EMBL" id="KAK0749483.1"/>
    </source>
</evidence>
<dbReference type="AlphaFoldDB" id="A0AA40F1I8"/>
<dbReference type="FunFam" id="3.40.1810.10:FF:000002">
    <property type="entry name" value="Serum response factor b"/>
    <property type="match status" value="1"/>
</dbReference>
<dbReference type="GO" id="GO:0045944">
    <property type="term" value="P:positive regulation of transcription by RNA polymerase II"/>
    <property type="evidence" value="ECO:0007669"/>
    <property type="project" value="InterPro"/>
</dbReference>
<dbReference type="CDD" id="cd00266">
    <property type="entry name" value="MADS_SRF_like"/>
    <property type="match status" value="1"/>
</dbReference>
<dbReference type="Gene3D" id="3.40.1810.10">
    <property type="entry name" value="Transcription factor, MADS-box"/>
    <property type="match status" value="1"/>
</dbReference>
<comment type="subcellular location">
    <subcellularLocation>
        <location evidence="1">Nucleus</location>
    </subcellularLocation>
</comment>
<evidence type="ECO:0000256" key="2">
    <source>
        <dbReference type="ARBA" id="ARBA00023015"/>
    </source>
</evidence>
<dbReference type="GO" id="GO:0000987">
    <property type="term" value="F:cis-regulatory region sequence-specific DNA binding"/>
    <property type="evidence" value="ECO:0007669"/>
    <property type="project" value="InterPro"/>
</dbReference>
<dbReference type="PROSITE" id="PS00350">
    <property type="entry name" value="MADS_BOX_1"/>
    <property type="match status" value="1"/>
</dbReference>
<sequence>MADITDQHDQTSPNDLDEPHSVGNGNTAGEGRPLKRARAAADDDDDDDEKGGRERRKIEIKFISDKSRRHITFSKRKAGIMKKAYELSVLTGTQVLLLVVSETGLVYTFTTPKLQPLVTKAEGKNLIQACLNAPEPASGNENGVDDNTVESPEEPSNAHLPPQQSRPGIPPHMPQNYGMGGVGIDPAQAMAYTSYVQQQQRNGQYMPQQHAGHQS</sequence>
<evidence type="ECO:0000259" key="7">
    <source>
        <dbReference type="PROSITE" id="PS50066"/>
    </source>
</evidence>
<dbReference type="Pfam" id="PF00319">
    <property type="entry name" value="SRF-TF"/>
    <property type="match status" value="1"/>
</dbReference>
<protein>
    <submittedName>
        <fullName evidence="8">SRF-type transcription factor (DNA-binding and dimerization domain)-domain-containing protein</fullName>
    </submittedName>
</protein>
<dbReference type="GO" id="GO:0000981">
    <property type="term" value="F:DNA-binding transcription factor activity, RNA polymerase II-specific"/>
    <property type="evidence" value="ECO:0007669"/>
    <property type="project" value="InterPro"/>
</dbReference>
<keyword evidence="3" id="KW-0238">DNA-binding</keyword>
<feature type="region of interest" description="Disordered" evidence="6">
    <location>
        <begin position="133"/>
        <end position="215"/>
    </location>
</feature>
<gene>
    <name evidence="8" type="ORF">B0T18DRAFT_320993</name>
</gene>
<keyword evidence="9" id="KW-1185">Reference proteome</keyword>
<evidence type="ECO:0000256" key="4">
    <source>
        <dbReference type="ARBA" id="ARBA00023163"/>
    </source>
</evidence>
<reference evidence="8" key="1">
    <citation type="submission" date="2023-06" db="EMBL/GenBank/DDBJ databases">
        <title>Genome-scale phylogeny and comparative genomics of the fungal order Sordariales.</title>
        <authorList>
            <consortium name="Lawrence Berkeley National Laboratory"/>
            <person name="Hensen N."/>
            <person name="Bonometti L."/>
            <person name="Westerberg I."/>
            <person name="Brannstrom I.O."/>
            <person name="Guillou S."/>
            <person name="Cros-Aarteil S."/>
            <person name="Calhoun S."/>
            <person name="Haridas S."/>
            <person name="Kuo A."/>
            <person name="Mondo S."/>
            <person name="Pangilinan J."/>
            <person name="Riley R."/>
            <person name="LaButti K."/>
            <person name="Andreopoulos B."/>
            <person name="Lipzen A."/>
            <person name="Chen C."/>
            <person name="Yanf M."/>
            <person name="Daum C."/>
            <person name="Ng V."/>
            <person name="Clum A."/>
            <person name="Steindorff A."/>
            <person name="Ohm R."/>
            <person name="Martin F."/>
            <person name="Silar P."/>
            <person name="Natvig D."/>
            <person name="Lalanne C."/>
            <person name="Gautier V."/>
            <person name="Ament-velasquez S.L."/>
            <person name="Kruys A."/>
            <person name="Hutchinson M.I."/>
            <person name="Powell A.J."/>
            <person name="Barry K."/>
            <person name="Miller A.N."/>
            <person name="Grigoriev I.V."/>
            <person name="Debuchy R."/>
            <person name="Gladieux P."/>
            <person name="Thoren M.H."/>
            <person name="Johannesson H."/>
        </authorList>
    </citation>
    <scope>NUCLEOTIDE SEQUENCE</scope>
    <source>
        <strain evidence="8">SMH3187-1</strain>
    </source>
</reference>
<accession>A0AA40F1I8</accession>
<comment type="caution">
    <text evidence="8">The sequence shown here is derived from an EMBL/GenBank/DDBJ whole genome shotgun (WGS) entry which is preliminary data.</text>
</comment>
<evidence type="ECO:0000256" key="6">
    <source>
        <dbReference type="SAM" id="MobiDB-lite"/>
    </source>
</evidence>
<evidence type="ECO:0000313" key="9">
    <source>
        <dbReference type="Proteomes" id="UP001172155"/>
    </source>
</evidence>
<dbReference type="GO" id="GO:0046983">
    <property type="term" value="F:protein dimerization activity"/>
    <property type="evidence" value="ECO:0007669"/>
    <property type="project" value="InterPro"/>
</dbReference>
<keyword evidence="2" id="KW-0805">Transcription regulation</keyword>
<feature type="domain" description="MADS-box" evidence="7">
    <location>
        <begin position="53"/>
        <end position="113"/>
    </location>
</feature>
<dbReference type="GO" id="GO:0005634">
    <property type="term" value="C:nucleus"/>
    <property type="evidence" value="ECO:0007669"/>
    <property type="project" value="UniProtKB-SubCell"/>
</dbReference>
<dbReference type="PANTHER" id="PTHR48019">
    <property type="entry name" value="SERUM RESPONSE FACTOR HOMOLOG"/>
    <property type="match status" value="1"/>
</dbReference>
<evidence type="ECO:0000256" key="5">
    <source>
        <dbReference type="ARBA" id="ARBA00023242"/>
    </source>
</evidence>
<organism evidence="8 9">
    <name type="scientific">Schizothecium vesticola</name>
    <dbReference type="NCBI Taxonomy" id="314040"/>
    <lineage>
        <taxon>Eukaryota</taxon>
        <taxon>Fungi</taxon>
        <taxon>Dikarya</taxon>
        <taxon>Ascomycota</taxon>
        <taxon>Pezizomycotina</taxon>
        <taxon>Sordariomycetes</taxon>
        <taxon>Sordariomycetidae</taxon>
        <taxon>Sordariales</taxon>
        <taxon>Schizotheciaceae</taxon>
        <taxon>Schizothecium</taxon>
    </lineage>
</organism>
<feature type="compositionally biased region" description="Polar residues" evidence="6">
    <location>
        <begin position="194"/>
        <end position="215"/>
    </location>
</feature>